<gene>
    <name evidence="2" type="ORF">DFR52_10282</name>
</gene>
<protein>
    <submittedName>
        <fullName evidence="2">Uncharacterized protein</fullName>
    </submittedName>
</protein>
<name>A0A317PMA3_9HYPH</name>
<comment type="caution">
    <text evidence="2">The sequence shown here is derived from an EMBL/GenBank/DDBJ whole genome shotgun (WGS) entry which is preliminary data.</text>
</comment>
<organism evidence="2 3">
    <name type="scientific">Hoeflea marina</name>
    <dbReference type="NCBI Taxonomy" id="274592"/>
    <lineage>
        <taxon>Bacteria</taxon>
        <taxon>Pseudomonadati</taxon>
        <taxon>Pseudomonadota</taxon>
        <taxon>Alphaproteobacteria</taxon>
        <taxon>Hyphomicrobiales</taxon>
        <taxon>Rhizobiaceae</taxon>
        <taxon>Hoeflea</taxon>
    </lineage>
</organism>
<sequence length="72" mass="8453">MFGQTIGFAVESKTENENRNHFNIARATRRDRRPRAQAGTTLPLRLRDLTRIRPMMPILRKFQAMPLMKAAW</sequence>
<evidence type="ECO:0000313" key="2">
    <source>
        <dbReference type="EMBL" id="PWW01421.1"/>
    </source>
</evidence>
<evidence type="ECO:0000256" key="1">
    <source>
        <dbReference type="SAM" id="MobiDB-lite"/>
    </source>
</evidence>
<keyword evidence="3" id="KW-1185">Reference proteome</keyword>
<dbReference type="EMBL" id="QGTR01000002">
    <property type="protein sequence ID" value="PWW01421.1"/>
    <property type="molecule type" value="Genomic_DNA"/>
</dbReference>
<accession>A0A317PMA3</accession>
<evidence type="ECO:0000313" key="3">
    <source>
        <dbReference type="Proteomes" id="UP000246352"/>
    </source>
</evidence>
<proteinExistence type="predicted"/>
<dbReference type="Proteomes" id="UP000246352">
    <property type="component" value="Unassembled WGS sequence"/>
</dbReference>
<feature type="region of interest" description="Disordered" evidence="1">
    <location>
        <begin position="19"/>
        <end position="41"/>
    </location>
</feature>
<dbReference type="AlphaFoldDB" id="A0A317PMA3"/>
<reference evidence="2 3" key="1">
    <citation type="submission" date="2018-05" db="EMBL/GenBank/DDBJ databases">
        <title>Genomic Encyclopedia of Type Strains, Phase IV (KMG-IV): sequencing the most valuable type-strain genomes for metagenomic binning, comparative biology and taxonomic classification.</title>
        <authorList>
            <person name="Goeker M."/>
        </authorList>
    </citation>
    <scope>NUCLEOTIDE SEQUENCE [LARGE SCALE GENOMIC DNA]</scope>
    <source>
        <strain evidence="2 3">DSM 16791</strain>
    </source>
</reference>